<sequence length="76" mass="8379">MVESADPEQLEDVLPLTPLQEGLLFHAQFDEDAPDIYNVQLAVDVEGGLDAPRLREAAAGLLRRHANLRAAFRQQG</sequence>
<organism evidence="2">
    <name type="scientific">Streptomyces sp. SID7499</name>
    <dbReference type="NCBI Taxonomy" id="2706086"/>
    <lineage>
        <taxon>Bacteria</taxon>
        <taxon>Bacillati</taxon>
        <taxon>Actinomycetota</taxon>
        <taxon>Actinomycetes</taxon>
        <taxon>Kitasatosporales</taxon>
        <taxon>Streptomycetaceae</taxon>
        <taxon>Streptomyces</taxon>
    </lineage>
</organism>
<dbReference type="Pfam" id="PF00668">
    <property type="entry name" value="Condensation"/>
    <property type="match status" value="1"/>
</dbReference>
<gene>
    <name evidence="2" type="ORF">G3M58_90160</name>
</gene>
<accession>A0A6G3XY41</accession>
<name>A0A6G3XY41_9ACTN</name>
<dbReference type="SUPFAM" id="SSF52777">
    <property type="entry name" value="CoA-dependent acyltransferases"/>
    <property type="match status" value="1"/>
</dbReference>
<feature type="domain" description="Condensation" evidence="1">
    <location>
        <begin position="11"/>
        <end position="75"/>
    </location>
</feature>
<dbReference type="EMBL" id="JAAGMN010009769">
    <property type="protein sequence ID" value="NEE22420.1"/>
    <property type="molecule type" value="Genomic_DNA"/>
</dbReference>
<evidence type="ECO:0000313" key="2">
    <source>
        <dbReference type="EMBL" id="NEE22420.1"/>
    </source>
</evidence>
<dbReference type="GO" id="GO:0008610">
    <property type="term" value="P:lipid biosynthetic process"/>
    <property type="evidence" value="ECO:0007669"/>
    <property type="project" value="UniProtKB-ARBA"/>
</dbReference>
<evidence type="ECO:0000259" key="1">
    <source>
        <dbReference type="Pfam" id="PF00668"/>
    </source>
</evidence>
<dbReference type="InterPro" id="IPR001242">
    <property type="entry name" value="Condensation_dom"/>
</dbReference>
<protein>
    <recommendedName>
        <fullName evidence="1">Condensation domain-containing protein</fullName>
    </recommendedName>
</protein>
<dbReference type="InterPro" id="IPR023213">
    <property type="entry name" value="CAT-like_dom_sf"/>
</dbReference>
<comment type="caution">
    <text evidence="2">The sequence shown here is derived from an EMBL/GenBank/DDBJ whole genome shotgun (WGS) entry which is preliminary data.</text>
</comment>
<dbReference type="GO" id="GO:0003824">
    <property type="term" value="F:catalytic activity"/>
    <property type="evidence" value="ECO:0007669"/>
    <property type="project" value="InterPro"/>
</dbReference>
<dbReference type="Gene3D" id="3.30.559.10">
    <property type="entry name" value="Chloramphenicol acetyltransferase-like domain"/>
    <property type="match status" value="1"/>
</dbReference>
<reference evidence="2" key="1">
    <citation type="submission" date="2020-01" db="EMBL/GenBank/DDBJ databases">
        <title>Insect and environment-associated Actinomycetes.</title>
        <authorList>
            <person name="Currrie C."/>
            <person name="Chevrette M."/>
            <person name="Carlson C."/>
            <person name="Stubbendieck R."/>
            <person name="Wendt-Pienkowski E."/>
        </authorList>
    </citation>
    <scope>NUCLEOTIDE SEQUENCE</scope>
    <source>
        <strain evidence="2">SID7499</strain>
    </source>
</reference>
<proteinExistence type="predicted"/>
<dbReference type="AlphaFoldDB" id="A0A6G3XY41"/>
<feature type="non-terminal residue" evidence="2">
    <location>
        <position position="76"/>
    </location>
</feature>